<dbReference type="RefSeq" id="XP_022252834.1">
    <property type="nucleotide sequence ID" value="XM_022397126.1"/>
</dbReference>
<dbReference type="Gene3D" id="3.30.60.30">
    <property type="match status" value="4"/>
</dbReference>
<feature type="chain" id="PRO_5047123205" evidence="5">
    <location>
        <begin position="30"/>
        <end position="595"/>
    </location>
</feature>
<evidence type="ECO:0000256" key="2">
    <source>
        <dbReference type="ARBA" id="ARBA00022900"/>
    </source>
</evidence>
<dbReference type="Pfam" id="PF07648">
    <property type="entry name" value="Kazal_2"/>
    <property type="match status" value="4"/>
</dbReference>
<keyword evidence="1" id="KW-0646">Protease inhibitor</keyword>
<dbReference type="PANTHER" id="PTHR10913:SF45">
    <property type="entry name" value="FOLLISTATIN, ISOFORM A-RELATED"/>
    <property type="match status" value="1"/>
</dbReference>
<evidence type="ECO:0000259" key="6">
    <source>
        <dbReference type="PROSITE" id="PS51465"/>
    </source>
</evidence>
<proteinExistence type="predicted"/>
<evidence type="ECO:0000256" key="5">
    <source>
        <dbReference type="SAM" id="SignalP"/>
    </source>
</evidence>
<feature type="domain" description="Kazal-like" evidence="6">
    <location>
        <begin position="442"/>
        <end position="490"/>
    </location>
</feature>
<feature type="region of interest" description="Disordered" evidence="4">
    <location>
        <begin position="246"/>
        <end position="335"/>
    </location>
</feature>
<dbReference type="SMART" id="SM00280">
    <property type="entry name" value="KAZAL"/>
    <property type="match status" value="4"/>
</dbReference>
<evidence type="ECO:0000313" key="7">
    <source>
        <dbReference type="Proteomes" id="UP000694941"/>
    </source>
</evidence>
<dbReference type="SUPFAM" id="SSF100895">
    <property type="entry name" value="Kazal-type serine protease inhibitors"/>
    <property type="match status" value="4"/>
</dbReference>
<dbReference type="Gene3D" id="1.10.287.950">
    <property type="entry name" value="Methyl-accepting chemotaxis protein"/>
    <property type="match status" value="1"/>
</dbReference>
<protein>
    <submittedName>
        <fullName evidence="8">Uncharacterized protein LOC111088118</fullName>
    </submittedName>
</protein>
<reference evidence="8" key="1">
    <citation type="submission" date="2025-08" db="UniProtKB">
        <authorList>
            <consortium name="RefSeq"/>
        </authorList>
    </citation>
    <scope>IDENTIFICATION</scope>
    <source>
        <tissue evidence="8">Muscle</tissue>
    </source>
</reference>
<dbReference type="InterPro" id="IPR036058">
    <property type="entry name" value="Kazal_dom_sf"/>
</dbReference>
<feature type="domain" description="Kazal-like" evidence="6">
    <location>
        <begin position="495"/>
        <end position="545"/>
    </location>
</feature>
<feature type="domain" description="Kazal-like" evidence="6">
    <location>
        <begin position="546"/>
        <end position="593"/>
    </location>
</feature>
<keyword evidence="5" id="KW-0732">Signal</keyword>
<feature type="domain" description="Kazal-like" evidence="6">
    <location>
        <begin position="389"/>
        <end position="441"/>
    </location>
</feature>
<dbReference type="Proteomes" id="UP000694941">
    <property type="component" value="Unplaced"/>
</dbReference>
<gene>
    <name evidence="8" type="primary">LOC111088118</name>
</gene>
<keyword evidence="7" id="KW-1185">Reference proteome</keyword>
<dbReference type="InterPro" id="IPR050653">
    <property type="entry name" value="Prot_Inhib_GrowthFact_Antg"/>
</dbReference>
<dbReference type="CDD" id="cd00104">
    <property type="entry name" value="KAZAL_FS"/>
    <property type="match status" value="4"/>
</dbReference>
<evidence type="ECO:0000256" key="4">
    <source>
        <dbReference type="SAM" id="MobiDB-lite"/>
    </source>
</evidence>
<dbReference type="PANTHER" id="PTHR10913">
    <property type="entry name" value="FOLLISTATIN-RELATED"/>
    <property type="match status" value="1"/>
</dbReference>
<dbReference type="SUPFAM" id="SSF58104">
    <property type="entry name" value="Methyl-accepting chemotaxis protein (MCP) signaling domain"/>
    <property type="match status" value="1"/>
</dbReference>
<dbReference type="GeneID" id="111088118"/>
<evidence type="ECO:0000313" key="8">
    <source>
        <dbReference type="RefSeq" id="XP_022252834.1"/>
    </source>
</evidence>
<sequence length="595" mass="65777">MMDSLVGTKKMSIMVFFSVLLCLSRHSTGASIIKDVVDNVTGTTVETKDAVDNVTGTTEETKDAVDNVTGTTEETKDAVNNVIGTTVETKDAVDNVTRTSVETKNAVDNVTGTSVETKDAVDNVTGTTVETKDAVDNVTGTTVETKDAVNNVTGTTVGTKDAVDKASTGDNVTVILTDHGSDKIEDFKRTTTEIATTDEYITVLSTYQTNFQNKRKTEINLEKGPHYKVVFASGQLNESHPLDVTFPLKNTKSDTKMSEEETAIIPDGSLDVSTPLFPNELSQKESSNLATEKPETRDEESTSGFATNKDTEDNNQDNSTVHSERNSRARLLGRRVPDEEGIKSVIDPSHETFFEIKGNRRQGTRTGRNRIAENEFITDDTSRLIESPLNTDDICPKDCPITEGQVAVCGTNGKVYDSLCFLQKENCGSDVKVGSWEFCRGQHHLCPSTCLDIYEPVCSEDSIIYRNPCIMQRQNCGKEVKTQDLKNCYIQHREFRSYDPCPQQCLEVYDPTCGSDGRVYFNECYLRKKTCGEGIRVVDMKQCVQVRDCPRICVPFPEVVCGSDGKLYLNECRLLQKNCGKDVRVRPDSFCGKQS</sequence>
<organism evidence="7 8">
    <name type="scientific">Limulus polyphemus</name>
    <name type="common">Atlantic horseshoe crab</name>
    <dbReference type="NCBI Taxonomy" id="6850"/>
    <lineage>
        <taxon>Eukaryota</taxon>
        <taxon>Metazoa</taxon>
        <taxon>Ecdysozoa</taxon>
        <taxon>Arthropoda</taxon>
        <taxon>Chelicerata</taxon>
        <taxon>Merostomata</taxon>
        <taxon>Xiphosura</taxon>
        <taxon>Limulidae</taxon>
        <taxon>Limulus</taxon>
    </lineage>
</organism>
<name>A0ABM1TAC8_LIMPO</name>
<keyword evidence="3" id="KW-1015">Disulfide bond</keyword>
<keyword evidence="2" id="KW-0722">Serine protease inhibitor</keyword>
<evidence type="ECO:0000256" key="3">
    <source>
        <dbReference type="ARBA" id="ARBA00023157"/>
    </source>
</evidence>
<dbReference type="PROSITE" id="PS51465">
    <property type="entry name" value="KAZAL_2"/>
    <property type="match status" value="4"/>
</dbReference>
<feature type="compositionally biased region" description="Polar residues" evidence="4">
    <location>
        <begin position="280"/>
        <end position="290"/>
    </location>
</feature>
<dbReference type="InterPro" id="IPR002350">
    <property type="entry name" value="Kazal_dom"/>
</dbReference>
<feature type="signal peptide" evidence="5">
    <location>
        <begin position="1"/>
        <end position="29"/>
    </location>
</feature>
<evidence type="ECO:0000256" key="1">
    <source>
        <dbReference type="ARBA" id="ARBA00022690"/>
    </source>
</evidence>
<accession>A0ABM1TAC8</accession>